<dbReference type="OrthoDB" id="1747374at2759"/>
<keyword evidence="1" id="KW-0812">Transmembrane</keyword>
<dbReference type="AlphaFoldDB" id="A0A834WES1"/>
<dbReference type="PANTHER" id="PTHR46284:SF1">
    <property type="entry name" value="PROTEIN KINESIN LIGHT CHAIN-RELATED 2"/>
    <property type="match status" value="1"/>
</dbReference>
<feature type="transmembrane region" description="Helical" evidence="1">
    <location>
        <begin position="260"/>
        <end position="279"/>
    </location>
</feature>
<evidence type="ECO:0000313" key="3">
    <source>
        <dbReference type="Proteomes" id="UP000634136"/>
    </source>
</evidence>
<dbReference type="PANTHER" id="PTHR46284">
    <property type="entry name" value="PROTEIN KINESIN LIGHT CHAIN-RELATED 3"/>
    <property type="match status" value="1"/>
</dbReference>
<reference evidence="2" key="1">
    <citation type="submission" date="2020-09" db="EMBL/GenBank/DDBJ databases">
        <title>Genome-Enabled Discovery of Anthraquinone Biosynthesis in Senna tora.</title>
        <authorList>
            <person name="Kang S.-H."/>
            <person name="Pandey R.P."/>
            <person name="Lee C.-M."/>
            <person name="Sim J.-S."/>
            <person name="Jeong J.-T."/>
            <person name="Choi B.-S."/>
            <person name="Jung M."/>
            <person name="Ginzburg D."/>
            <person name="Zhao K."/>
            <person name="Won S.Y."/>
            <person name="Oh T.-J."/>
            <person name="Yu Y."/>
            <person name="Kim N.-H."/>
            <person name="Lee O.R."/>
            <person name="Lee T.-H."/>
            <person name="Bashyal P."/>
            <person name="Kim T.-S."/>
            <person name="Lee W.-H."/>
            <person name="Kawkins C."/>
            <person name="Kim C.-K."/>
            <person name="Kim J.S."/>
            <person name="Ahn B.O."/>
            <person name="Rhee S.Y."/>
            <person name="Sohng J.K."/>
        </authorList>
    </citation>
    <scope>NUCLEOTIDE SEQUENCE</scope>
    <source>
        <tissue evidence="2">Leaf</tissue>
    </source>
</reference>
<keyword evidence="1" id="KW-0472">Membrane</keyword>
<sequence>MGGGVRWVPSPRLLASLNVGVPFPLEMHTHGAKEMESIDSARYFFFSRGNLDEMASILLDFAAHLASRRLAFLFTTSSQVRSPSFVRASLLRRPAVELSVGELLSIVVLYERPNSALHRYLLFLGFVLVSAIKVSGFLKGALSYNFEFVKALGMKVVKKVDRLDYKLVDNEDFLKELKQMGKLFGFAHFMVGLIGFSCQCHGGFALVDDAIEILVYVVGMKEEKLGTANPDVEDEKPRLAHELKEAGRARNNKSRRSLKPSLMLTFILEKIMALSFYIIKALHVYTLLSSIDLDLFLLY</sequence>
<evidence type="ECO:0000313" key="2">
    <source>
        <dbReference type="EMBL" id="KAF7820625.1"/>
    </source>
</evidence>
<organism evidence="2 3">
    <name type="scientific">Senna tora</name>
    <dbReference type="NCBI Taxonomy" id="362788"/>
    <lineage>
        <taxon>Eukaryota</taxon>
        <taxon>Viridiplantae</taxon>
        <taxon>Streptophyta</taxon>
        <taxon>Embryophyta</taxon>
        <taxon>Tracheophyta</taxon>
        <taxon>Spermatophyta</taxon>
        <taxon>Magnoliopsida</taxon>
        <taxon>eudicotyledons</taxon>
        <taxon>Gunneridae</taxon>
        <taxon>Pentapetalae</taxon>
        <taxon>rosids</taxon>
        <taxon>fabids</taxon>
        <taxon>Fabales</taxon>
        <taxon>Fabaceae</taxon>
        <taxon>Caesalpinioideae</taxon>
        <taxon>Cassia clade</taxon>
        <taxon>Senna</taxon>
    </lineage>
</organism>
<proteinExistence type="predicted"/>
<protein>
    <submittedName>
        <fullName evidence="2">Protein KINESIN LIGHT CHAIN-RELATED 2</fullName>
    </submittedName>
</protein>
<gene>
    <name evidence="2" type="ORF">G2W53_026080</name>
</gene>
<keyword evidence="1" id="KW-1133">Transmembrane helix</keyword>
<evidence type="ECO:0000256" key="1">
    <source>
        <dbReference type="SAM" id="Phobius"/>
    </source>
</evidence>
<dbReference type="Proteomes" id="UP000634136">
    <property type="component" value="Unassembled WGS sequence"/>
</dbReference>
<feature type="transmembrane region" description="Helical" evidence="1">
    <location>
        <begin position="183"/>
        <end position="207"/>
    </location>
</feature>
<dbReference type="EMBL" id="JAAIUW010000008">
    <property type="protein sequence ID" value="KAF7820625.1"/>
    <property type="molecule type" value="Genomic_DNA"/>
</dbReference>
<accession>A0A834WES1</accession>
<name>A0A834WES1_9FABA</name>
<feature type="transmembrane region" description="Helical" evidence="1">
    <location>
        <begin position="120"/>
        <end position="138"/>
    </location>
</feature>
<comment type="caution">
    <text evidence="2">The sequence shown here is derived from an EMBL/GenBank/DDBJ whole genome shotgun (WGS) entry which is preliminary data.</text>
</comment>
<keyword evidence="3" id="KW-1185">Reference proteome</keyword>